<sequence length="28" mass="3358">MQFKVVIYWNFLDHYVGVLSLLATCEHM</sequence>
<evidence type="ECO:0000313" key="1">
    <source>
        <dbReference type="EMBL" id="MBX53647.1"/>
    </source>
</evidence>
<reference evidence="1" key="1">
    <citation type="submission" date="2018-02" db="EMBL/GenBank/DDBJ databases">
        <title>Rhizophora mucronata_Transcriptome.</title>
        <authorList>
            <person name="Meera S.P."/>
            <person name="Sreeshan A."/>
            <person name="Augustine A."/>
        </authorList>
    </citation>
    <scope>NUCLEOTIDE SEQUENCE</scope>
    <source>
        <tissue evidence="1">Leaf</tissue>
    </source>
</reference>
<dbReference type="EMBL" id="GGEC01073163">
    <property type="protein sequence ID" value="MBX53647.1"/>
    <property type="molecule type" value="Transcribed_RNA"/>
</dbReference>
<protein>
    <submittedName>
        <fullName evidence="1">Uncharacterized protein</fullName>
    </submittedName>
</protein>
<organism evidence="1">
    <name type="scientific">Rhizophora mucronata</name>
    <name type="common">Asiatic mangrove</name>
    <dbReference type="NCBI Taxonomy" id="61149"/>
    <lineage>
        <taxon>Eukaryota</taxon>
        <taxon>Viridiplantae</taxon>
        <taxon>Streptophyta</taxon>
        <taxon>Embryophyta</taxon>
        <taxon>Tracheophyta</taxon>
        <taxon>Spermatophyta</taxon>
        <taxon>Magnoliopsida</taxon>
        <taxon>eudicotyledons</taxon>
        <taxon>Gunneridae</taxon>
        <taxon>Pentapetalae</taxon>
        <taxon>rosids</taxon>
        <taxon>fabids</taxon>
        <taxon>Malpighiales</taxon>
        <taxon>Rhizophoraceae</taxon>
        <taxon>Rhizophora</taxon>
    </lineage>
</organism>
<name>A0A2P2PG23_RHIMU</name>
<proteinExistence type="predicted"/>
<dbReference type="AlphaFoldDB" id="A0A2P2PG23"/>
<accession>A0A2P2PG23</accession>